<reference evidence="2 3" key="1">
    <citation type="submission" date="2019-09" db="EMBL/GenBank/DDBJ databases">
        <authorList>
            <person name="Chandra G."/>
            <person name="Truman W A."/>
        </authorList>
    </citation>
    <scope>NUCLEOTIDE SEQUENCE [LARGE SCALE GENOMIC DNA]</scope>
    <source>
        <strain evidence="2">PS880</strain>
    </source>
</reference>
<evidence type="ECO:0000259" key="1">
    <source>
        <dbReference type="Pfam" id="PF22178"/>
    </source>
</evidence>
<sequence length="235" mass="24894">MANKVTSVPYPLPANKTQTVLRSHSSPHNGGYNELAIEDRAGQELIYLRAQRDLKQLILHDSDTQIGQDRREQISQDSRSLIGRDRFAQVDRHSSSLIQGDEQHTTHGQRDTLIGGNERISITGNSSTTADGTLVIQAGAQAHVTATNVVLDAGMSLTLQAGGQHLVINSGGIFSSVAIVQGGAPLVGTPALPATVVAVEGIVAAMLSPAQISTLKRSAPFCEECEKCKHGVCDV</sequence>
<proteinExistence type="predicted"/>
<dbReference type="EMBL" id="CABVIH010000029">
    <property type="protein sequence ID" value="VVP43306.1"/>
    <property type="molecule type" value="Genomic_DNA"/>
</dbReference>
<evidence type="ECO:0000313" key="2">
    <source>
        <dbReference type="EMBL" id="VVP43306.1"/>
    </source>
</evidence>
<name>A0A5E7P0T0_PSEFL</name>
<organism evidence="2 3">
    <name type="scientific">Pseudomonas fluorescens</name>
    <dbReference type="NCBI Taxonomy" id="294"/>
    <lineage>
        <taxon>Bacteria</taxon>
        <taxon>Pseudomonadati</taxon>
        <taxon>Pseudomonadota</taxon>
        <taxon>Gammaproteobacteria</taxon>
        <taxon>Pseudomonadales</taxon>
        <taxon>Pseudomonadaceae</taxon>
        <taxon>Pseudomonas</taxon>
    </lineage>
</organism>
<accession>A0A5E7P0T0</accession>
<feature type="domain" description="Gp5/Type VI secretion system Vgr C-terminal trimerisation" evidence="1">
    <location>
        <begin position="20"/>
        <end position="127"/>
    </location>
</feature>
<evidence type="ECO:0000313" key="3">
    <source>
        <dbReference type="Proteomes" id="UP000375525"/>
    </source>
</evidence>
<gene>
    <name evidence="2" type="ORF">PS880_04961</name>
</gene>
<protein>
    <recommendedName>
        <fullName evidence="1">Gp5/Type VI secretion system Vgr C-terminal trimerisation domain-containing protein</fullName>
    </recommendedName>
</protein>
<dbReference type="InterPro" id="IPR054030">
    <property type="entry name" value="Gp5_Vgr_C"/>
</dbReference>
<dbReference type="AlphaFoldDB" id="A0A5E7P0T0"/>
<dbReference type="Pfam" id="PF22178">
    <property type="entry name" value="Gp5_trimer_C"/>
    <property type="match status" value="1"/>
</dbReference>
<dbReference type="Proteomes" id="UP000375525">
    <property type="component" value="Unassembled WGS sequence"/>
</dbReference>
<dbReference type="SUPFAM" id="SSF69349">
    <property type="entry name" value="Phage fibre proteins"/>
    <property type="match status" value="1"/>
</dbReference>